<dbReference type="GO" id="GO:0007064">
    <property type="term" value="P:mitotic sister chromatid cohesion"/>
    <property type="evidence" value="ECO:0007669"/>
    <property type="project" value="InterPro"/>
</dbReference>
<dbReference type="PANTHER" id="PTHR21394">
    <property type="entry name" value="MAU2 CHROMATID COHESION FACTOR HOMOLOG"/>
    <property type="match status" value="1"/>
</dbReference>
<accession>A0AAN8WVV0</accession>
<keyword evidence="4" id="KW-0132">Cell division</keyword>
<dbReference type="GO" id="GO:0007059">
    <property type="term" value="P:chromosome segregation"/>
    <property type="evidence" value="ECO:0007669"/>
    <property type="project" value="UniProtKB-KW"/>
</dbReference>
<keyword evidence="7" id="KW-0159">Chromosome partition</keyword>
<evidence type="ECO:0000256" key="7">
    <source>
        <dbReference type="ARBA" id="ARBA00022829"/>
    </source>
</evidence>
<dbReference type="Pfam" id="PF10345">
    <property type="entry name" value="Cohesin_load"/>
    <property type="match status" value="1"/>
</dbReference>
<dbReference type="Gene3D" id="1.25.40.10">
    <property type="entry name" value="Tetratricopeptide repeat domain"/>
    <property type="match status" value="1"/>
</dbReference>
<dbReference type="SUPFAM" id="SSF48452">
    <property type="entry name" value="TPR-like"/>
    <property type="match status" value="1"/>
</dbReference>
<dbReference type="EMBL" id="JAXCGZ010013231">
    <property type="protein sequence ID" value="KAK7073246.1"/>
    <property type="molecule type" value="Genomic_DNA"/>
</dbReference>
<keyword evidence="14" id="KW-1185">Reference proteome</keyword>
<evidence type="ECO:0000256" key="6">
    <source>
        <dbReference type="ARBA" id="ARBA00022803"/>
    </source>
</evidence>
<keyword evidence="6" id="KW-0802">TPR repeat</keyword>
<keyword evidence="12" id="KW-0472">Membrane</keyword>
<comment type="similarity">
    <text evidence="2">Belongs to the SCC4/mau-2 family.</text>
</comment>
<name>A0AAN8WVV0_HALRR</name>
<feature type="transmembrane region" description="Helical" evidence="12">
    <location>
        <begin position="124"/>
        <end position="144"/>
    </location>
</feature>
<evidence type="ECO:0000256" key="8">
    <source>
        <dbReference type="ARBA" id="ARBA00023242"/>
    </source>
</evidence>
<protein>
    <recommendedName>
        <fullName evidence="3">MAU2 chromatid cohesion factor homolog</fullName>
    </recommendedName>
    <alternativeName>
        <fullName evidence="11">Cohesin loading complex subunit SCC4 homolog</fullName>
    </alternativeName>
</protein>
<evidence type="ECO:0000256" key="1">
    <source>
        <dbReference type="ARBA" id="ARBA00004642"/>
    </source>
</evidence>
<evidence type="ECO:0000313" key="13">
    <source>
        <dbReference type="EMBL" id="KAK7073246.1"/>
    </source>
</evidence>
<keyword evidence="5" id="KW-0498">Mitosis</keyword>
<keyword evidence="8" id="KW-0539">Nucleus</keyword>
<keyword evidence="9" id="KW-0131">Cell cycle</keyword>
<dbReference type="GO" id="GO:0051301">
    <property type="term" value="P:cell division"/>
    <property type="evidence" value="ECO:0007669"/>
    <property type="project" value="UniProtKB-KW"/>
</dbReference>
<dbReference type="GO" id="GO:0005654">
    <property type="term" value="C:nucleoplasm"/>
    <property type="evidence" value="ECO:0007669"/>
    <property type="project" value="UniProtKB-SubCell"/>
</dbReference>
<sequence length="145" mass="16468">MANSQDAYYLSLLALAERFRTQEPANIKACLQCLQAVLHVRPTPKVEGRTHLQLANMLIQYTHNSQLARDHLEQAWNLSMNIAGFDDVRFEAACELAKLYEQSGGSSHAKALLRRATELSRQNVYWHCRLIFQTAVGGIFYLVFA</sequence>
<evidence type="ECO:0000256" key="11">
    <source>
        <dbReference type="ARBA" id="ARBA00030523"/>
    </source>
</evidence>
<dbReference type="AlphaFoldDB" id="A0AAN8WVV0"/>
<proteinExistence type="inferred from homology"/>
<keyword evidence="12" id="KW-1133">Transmembrane helix</keyword>
<evidence type="ECO:0000256" key="10">
    <source>
        <dbReference type="ARBA" id="ARBA00025632"/>
    </source>
</evidence>
<comment type="caution">
    <text evidence="13">The sequence shown here is derived from an EMBL/GenBank/DDBJ whole genome shotgun (WGS) entry which is preliminary data.</text>
</comment>
<dbReference type="Proteomes" id="UP001381693">
    <property type="component" value="Unassembled WGS sequence"/>
</dbReference>
<organism evidence="13 14">
    <name type="scientific">Halocaridina rubra</name>
    <name type="common">Hawaiian red shrimp</name>
    <dbReference type="NCBI Taxonomy" id="373956"/>
    <lineage>
        <taxon>Eukaryota</taxon>
        <taxon>Metazoa</taxon>
        <taxon>Ecdysozoa</taxon>
        <taxon>Arthropoda</taxon>
        <taxon>Crustacea</taxon>
        <taxon>Multicrustacea</taxon>
        <taxon>Malacostraca</taxon>
        <taxon>Eumalacostraca</taxon>
        <taxon>Eucarida</taxon>
        <taxon>Decapoda</taxon>
        <taxon>Pleocyemata</taxon>
        <taxon>Caridea</taxon>
        <taxon>Atyoidea</taxon>
        <taxon>Atyidae</taxon>
        <taxon>Halocaridina</taxon>
    </lineage>
</organism>
<evidence type="ECO:0000256" key="2">
    <source>
        <dbReference type="ARBA" id="ARBA00008585"/>
    </source>
</evidence>
<evidence type="ECO:0000256" key="9">
    <source>
        <dbReference type="ARBA" id="ARBA00023306"/>
    </source>
</evidence>
<evidence type="ECO:0000313" key="14">
    <source>
        <dbReference type="Proteomes" id="UP001381693"/>
    </source>
</evidence>
<evidence type="ECO:0000256" key="12">
    <source>
        <dbReference type="SAM" id="Phobius"/>
    </source>
</evidence>
<evidence type="ECO:0000256" key="3">
    <source>
        <dbReference type="ARBA" id="ARBA00017198"/>
    </source>
</evidence>
<comment type="function">
    <text evidence="10">Required for association of the cohesin complex with chromatin during interphase. Plays a role in sister chromatid cohesion and normal progression through prometaphase.</text>
</comment>
<dbReference type="InterPro" id="IPR011990">
    <property type="entry name" value="TPR-like_helical_dom_sf"/>
</dbReference>
<gene>
    <name evidence="13" type="primary">MAU2_2</name>
    <name evidence="13" type="ORF">SK128_025668</name>
</gene>
<reference evidence="13 14" key="1">
    <citation type="submission" date="2023-11" db="EMBL/GenBank/DDBJ databases">
        <title>Halocaridina rubra genome assembly.</title>
        <authorList>
            <person name="Smith C."/>
        </authorList>
    </citation>
    <scope>NUCLEOTIDE SEQUENCE [LARGE SCALE GENOMIC DNA]</scope>
    <source>
        <strain evidence="13">EP-1</strain>
        <tissue evidence="13">Whole</tissue>
    </source>
</reference>
<evidence type="ECO:0000256" key="5">
    <source>
        <dbReference type="ARBA" id="ARBA00022776"/>
    </source>
</evidence>
<keyword evidence="12" id="KW-0812">Transmembrane</keyword>
<dbReference type="InterPro" id="IPR019440">
    <property type="entry name" value="MAU2"/>
</dbReference>
<comment type="subcellular location">
    <subcellularLocation>
        <location evidence="1">Nucleus</location>
        <location evidence="1">Nucleoplasm</location>
    </subcellularLocation>
</comment>
<evidence type="ECO:0000256" key="4">
    <source>
        <dbReference type="ARBA" id="ARBA00022618"/>
    </source>
</evidence>